<name>A0A6J4LLE1_9ACTN</name>
<feature type="binding site" evidence="4">
    <location>
        <position position="271"/>
    </location>
    <ligand>
        <name>S-adenosyl-L-methionine</name>
        <dbReference type="ChEBI" id="CHEBI:59789"/>
    </ligand>
</feature>
<dbReference type="SUPFAM" id="SSF50249">
    <property type="entry name" value="Nucleic acid-binding proteins"/>
    <property type="match status" value="1"/>
</dbReference>
<dbReference type="GO" id="GO:0070041">
    <property type="term" value="F:rRNA (uridine-C5-)-methyltransferase activity"/>
    <property type="evidence" value="ECO:0007669"/>
    <property type="project" value="TreeGrafter"/>
</dbReference>
<dbReference type="CDD" id="cd02440">
    <property type="entry name" value="AdoMet_MTases"/>
    <property type="match status" value="1"/>
</dbReference>
<dbReference type="InterPro" id="IPR012340">
    <property type="entry name" value="NA-bd_OB-fold"/>
</dbReference>
<sequence>MTRTLVGSSVELDVGPVAHGGHCVARWEGRVVFVRHALPGERVRVHITEGDDRSRFLRADAVDVLVAAPGRVERPCPWSGPGRCGGCDWQHADAATQRDLLAAVVAEQMQRLAGLQVDVSVEPVGTGLLDWRTRMSWAVDRRGRAGLRRHRSHDVVPIDDCRIAAAGLPPVAGGTWQGAHVEAVVGSTGDRLLVLEGPPARGTVAPDVGIRGADGRSVRGRGAVRERVRDRTFRVTGAGFWQVHPDAATTLVDAVLSGADVGAGQTVWDLYAGVGLFSAFLAEAVGAEGAVVAVEADARAVRDARRNLHDLPQARLRPGRVERVLGQAVRAGERADVVVLDPPRTGARAEVVRAVAELASTRVVYVACDPAALARDVKTFTESGWQLDGLRAFAMFPMTHHVECVASLTPAAAAAGAP</sequence>
<dbReference type="AlphaFoldDB" id="A0A6J4LLE1"/>
<keyword evidence="3 4" id="KW-0949">S-adenosyl-L-methionine</keyword>
<comment type="similarity">
    <text evidence="4">Belongs to the class I-like SAM-binding methyltransferase superfamily. RNA M5U methyltransferase family.</text>
</comment>
<dbReference type="GO" id="GO:0070475">
    <property type="term" value="P:rRNA base methylation"/>
    <property type="evidence" value="ECO:0007669"/>
    <property type="project" value="TreeGrafter"/>
</dbReference>
<dbReference type="InterPro" id="IPR010280">
    <property type="entry name" value="U5_MeTrfase_fam"/>
</dbReference>
<dbReference type="Gene3D" id="2.40.50.140">
    <property type="entry name" value="Nucleic acid-binding proteins"/>
    <property type="match status" value="1"/>
</dbReference>
<keyword evidence="1 4" id="KW-0489">Methyltransferase</keyword>
<proteinExistence type="inferred from homology"/>
<dbReference type="Gene3D" id="3.40.50.150">
    <property type="entry name" value="Vaccinia Virus protein VP39"/>
    <property type="match status" value="1"/>
</dbReference>
<dbReference type="PROSITE" id="PS50926">
    <property type="entry name" value="TRAM"/>
    <property type="match status" value="1"/>
</dbReference>
<evidence type="ECO:0000259" key="5">
    <source>
        <dbReference type="PROSITE" id="PS50926"/>
    </source>
</evidence>
<evidence type="ECO:0000256" key="2">
    <source>
        <dbReference type="ARBA" id="ARBA00022679"/>
    </source>
</evidence>
<evidence type="ECO:0000256" key="1">
    <source>
        <dbReference type="ARBA" id="ARBA00022603"/>
    </source>
</evidence>
<feature type="binding site" evidence="4">
    <location>
        <position position="242"/>
    </location>
    <ligand>
        <name>S-adenosyl-L-methionine</name>
        <dbReference type="ChEBI" id="CHEBI:59789"/>
    </ligand>
</feature>
<evidence type="ECO:0000256" key="4">
    <source>
        <dbReference type="PROSITE-ProRule" id="PRU01024"/>
    </source>
</evidence>
<organism evidence="6">
    <name type="scientific">uncultured Nocardioidaceae bacterium</name>
    <dbReference type="NCBI Taxonomy" id="253824"/>
    <lineage>
        <taxon>Bacteria</taxon>
        <taxon>Bacillati</taxon>
        <taxon>Actinomycetota</taxon>
        <taxon>Actinomycetes</taxon>
        <taxon>Propionibacteriales</taxon>
        <taxon>Nocardioidaceae</taxon>
        <taxon>environmental samples</taxon>
    </lineage>
</organism>
<dbReference type="InterPro" id="IPR002792">
    <property type="entry name" value="TRAM_dom"/>
</dbReference>
<dbReference type="PANTHER" id="PTHR11061">
    <property type="entry name" value="RNA M5U METHYLTRANSFERASE"/>
    <property type="match status" value="1"/>
</dbReference>
<dbReference type="Pfam" id="PF05958">
    <property type="entry name" value="tRNA_U5-meth_tr"/>
    <property type="match status" value="1"/>
</dbReference>
<feature type="binding site" evidence="4">
    <location>
        <position position="341"/>
    </location>
    <ligand>
        <name>S-adenosyl-L-methionine</name>
        <dbReference type="ChEBI" id="CHEBI:59789"/>
    </ligand>
</feature>
<dbReference type="SUPFAM" id="SSF53335">
    <property type="entry name" value="S-adenosyl-L-methionine-dependent methyltransferases"/>
    <property type="match status" value="1"/>
</dbReference>
<feature type="binding site" evidence="4">
    <location>
        <position position="295"/>
    </location>
    <ligand>
        <name>S-adenosyl-L-methionine</name>
        <dbReference type="ChEBI" id="CHEBI:59789"/>
    </ligand>
</feature>
<dbReference type="PROSITE" id="PS51687">
    <property type="entry name" value="SAM_MT_RNA_M5U"/>
    <property type="match status" value="1"/>
</dbReference>
<dbReference type="PANTHER" id="PTHR11061:SF30">
    <property type="entry name" value="TRNA (URACIL(54)-C(5))-METHYLTRANSFERASE"/>
    <property type="match status" value="1"/>
</dbReference>
<keyword evidence="2 4" id="KW-0808">Transferase</keyword>
<feature type="active site" description="Nucleophile" evidence="4">
    <location>
        <position position="368"/>
    </location>
</feature>
<evidence type="ECO:0000313" key="6">
    <source>
        <dbReference type="EMBL" id="CAA9336664.1"/>
    </source>
</evidence>
<feature type="domain" description="TRAM" evidence="5">
    <location>
        <begin position="3"/>
        <end position="63"/>
    </location>
</feature>
<dbReference type="Pfam" id="PF01938">
    <property type="entry name" value="TRAM"/>
    <property type="match status" value="1"/>
</dbReference>
<protein>
    <recommendedName>
        <fullName evidence="5">TRAM domain-containing protein</fullName>
    </recommendedName>
</protein>
<dbReference type="InterPro" id="IPR029063">
    <property type="entry name" value="SAM-dependent_MTases_sf"/>
</dbReference>
<evidence type="ECO:0000256" key="3">
    <source>
        <dbReference type="ARBA" id="ARBA00022691"/>
    </source>
</evidence>
<reference evidence="6" key="1">
    <citation type="submission" date="2020-02" db="EMBL/GenBank/DDBJ databases">
        <authorList>
            <person name="Meier V. D."/>
        </authorList>
    </citation>
    <scope>NUCLEOTIDE SEQUENCE</scope>
    <source>
        <strain evidence="6">AVDCRST_MAG29</strain>
    </source>
</reference>
<gene>
    <name evidence="6" type="ORF">AVDCRST_MAG29-1338</name>
</gene>
<accession>A0A6J4LLE1</accession>
<dbReference type="EMBL" id="CADCUG010000074">
    <property type="protein sequence ID" value="CAA9336664.1"/>
    <property type="molecule type" value="Genomic_DNA"/>
</dbReference>